<reference evidence="3" key="1">
    <citation type="submission" date="2021-02" db="EMBL/GenBank/DDBJ databases">
        <authorList>
            <person name="Dougan E. K."/>
            <person name="Rhodes N."/>
            <person name="Thang M."/>
            <person name="Chan C."/>
        </authorList>
    </citation>
    <scope>NUCLEOTIDE SEQUENCE</scope>
</reference>
<dbReference type="AlphaFoldDB" id="A0A813GUE3"/>
<sequence length="613" mass="64199">MMPWRLRLLLLFATRADGQTRAAVLGCVGQSRGTRCRFEPPQLAGSSVASDGSQATPPTVAVTVGHCFMLDTWEDGSGGVYDLDGQGQARVSKLVCLEDGTFFDAEGSAAAQAARIVPGSQAANATAATSESPLQVSGLLEWVVGGGGWQILVGCSTVLCLCLAVGIAVIARCFSGDEQETYVGWLPRSAAGTTSTRSKIPWRYNNNSASMPWKRVYSRKVGSAGTGRKMPKGAALGRSSAADAEKTKPLPKGRSSGSKSVPSSRRPEDAGARLSYDIEAELRAAAFEDAGDADEAILPSLHRGSALRLPEAAVPRLQHPPRPISPMNGDGADARGVLLLSPATPLRSQQPQGGLHLLDMSPLEDPTPGTCKSTTALIPPSGRTGQQDAFRSATDVEARLKAAVVLSARGRRGNATSDRSERLAAARSAGPPPAPLAQSRASRVSDDSGAEEAQPPPWARPSRSRKSEASGSEDDRPMPWAEASRPVPNSSSDSSDSSDSSETDSREHKETQPLKQSAKATSAASKWDAMDEELCQTLEDDLGQGVTSFLVSGSVASRGSRGRGSSRSRSHSRSLPGRSRGGSRAGSSGNNSKSPHSNTSRSSSRYVPKMSNL</sequence>
<keyword evidence="4" id="KW-1185">Reference proteome</keyword>
<feature type="region of interest" description="Disordered" evidence="1">
    <location>
        <begin position="222"/>
        <end position="272"/>
    </location>
</feature>
<evidence type="ECO:0000313" key="4">
    <source>
        <dbReference type="Proteomes" id="UP000654075"/>
    </source>
</evidence>
<feature type="signal peptide" evidence="2">
    <location>
        <begin position="1"/>
        <end position="18"/>
    </location>
</feature>
<feature type="region of interest" description="Disordered" evidence="1">
    <location>
        <begin position="367"/>
        <end position="391"/>
    </location>
</feature>
<feature type="compositionally biased region" description="Low complexity" evidence="1">
    <location>
        <begin position="252"/>
        <end position="264"/>
    </location>
</feature>
<evidence type="ECO:0000256" key="2">
    <source>
        <dbReference type="SAM" id="SignalP"/>
    </source>
</evidence>
<proteinExistence type="predicted"/>
<protein>
    <submittedName>
        <fullName evidence="3">Uncharacterized protein</fullName>
    </submittedName>
</protein>
<feature type="region of interest" description="Disordered" evidence="1">
    <location>
        <begin position="552"/>
        <end position="613"/>
    </location>
</feature>
<feature type="compositionally biased region" description="Low complexity" evidence="1">
    <location>
        <begin position="490"/>
        <end position="500"/>
    </location>
</feature>
<feature type="compositionally biased region" description="Low complexity" evidence="1">
    <location>
        <begin position="515"/>
        <end position="526"/>
    </location>
</feature>
<dbReference type="EMBL" id="CAJNNV010029084">
    <property type="protein sequence ID" value="CAE8626970.1"/>
    <property type="molecule type" value="Genomic_DNA"/>
</dbReference>
<feature type="compositionally biased region" description="Basic and acidic residues" evidence="1">
    <location>
        <begin position="503"/>
        <end position="512"/>
    </location>
</feature>
<feature type="compositionally biased region" description="Low complexity" evidence="1">
    <location>
        <begin position="585"/>
        <end position="604"/>
    </location>
</feature>
<feature type="region of interest" description="Disordered" evidence="1">
    <location>
        <begin position="410"/>
        <end position="528"/>
    </location>
</feature>
<accession>A0A813GUE3</accession>
<gene>
    <name evidence="3" type="ORF">PGLA1383_LOCUS43845</name>
</gene>
<dbReference type="Proteomes" id="UP000654075">
    <property type="component" value="Unassembled WGS sequence"/>
</dbReference>
<feature type="compositionally biased region" description="Basic and acidic residues" evidence="1">
    <location>
        <begin position="465"/>
        <end position="477"/>
    </location>
</feature>
<name>A0A813GUE3_POLGL</name>
<dbReference type="OrthoDB" id="10685149at2759"/>
<feature type="compositionally biased region" description="Basic residues" evidence="1">
    <location>
        <begin position="560"/>
        <end position="572"/>
    </location>
</feature>
<comment type="caution">
    <text evidence="3">The sequence shown here is derived from an EMBL/GenBank/DDBJ whole genome shotgun (WGS) entry which is preliminary data.</text>
</comment>
<feature type="chain" id="PRO_5032396916" evidence="2">
    <location>
        <begin position="19"/>
        <end position="613"/>
    </location>
</feature>
<evidence type="ECO:0000313" key="3">
    <source>
        <dbReference type="EMBL" id="CAE8626970.1"/>
    </source>
</evidence>
<organism evidence="3 4">
    <name type="scientific">Polarella glacialis</name>
    <name type="common">Dinoflagellate</name>
    <dbReference type="NCBI Taxonomy" id="89957"/>
    <lineage>
        <taxon>Eukaryota</taxon>
        <taxon>Sar</taxon>
        <taxon>Alveolata</taxon>
        <taxon>Dinophyceae</taxon>
        <taxon>Suessiales</taxon>
        <taxon>Suessiaceae</taxon>
        <taxon>Polarella</taxon>
    </lineage>
</organism>
<evidence type="ECO:0000256" key="1">
    <source>
        <dbReference type="SAM" id="MobiDB-lite"/>
    </source>
</evidence>
<keyword evidence="2" id="KW-0732">Signal</keyword>